<keyword evidence="4" id="KW-1003">Cell membrane</keyword>
<dbReference type="InterPro" id="IPR058533">
    <property type="entry name" value="Cation_efflux_TM"/>
</dbReference>
<evidence type="ECO:0000256" key="6">
    <source>
        <dbReference type="ARBA" id="ARBA00022989"/>
    </source>
</evidence>
<dbReference type="OrthoDB" id="9806522at2"/>
<evidence type="ECO:0000259" key="9">
    <source>
        <dbReference type="Pfam" id="PF01545"/>
    </source>
</evidence>
<feature type="transmembrane region" description="Helical" evidence="8">
    <location>
        <begin position="186"/>
        <end position="204"/>
    </location>
</feature>
<dbReference type="PANTHER" id="PTHR43840">
    <property type="entry name" value="MITOCHONDRIAL METAL TRANSPORTER 1-RELATED"/>
    <property type="match status" value="1"/>
</dbReference>
<dbReference type="EMBL" id="AUND01000023">
    <property type="protein sequence ID" value="KEO52951.1"/>
    <property type="molecule type" value="Genomic_DNA"/>
</dbReference>
<name>A0A074J629_9RHOB</name>
<evidence type="ECO:0000256" key="7">
    <source>
        <dbReference type="ARBA" id="ARBA00023136"/>
    </source>
</evidence>
<evidence type="ECO:0000259" key="10">
    <source>
        <dbReference type="Pfam" id="PF16916"/>
    </source>
</evidence>
<dbReference type="Gene3D" id="3.30.70.1350">
    <property type="entry name" value="Cation efflux protein, cytoplasmic domain"/>
    <property type="match status" value="1"/>
</dbReference>
<sequence length="294" mass="30321">MAYSDQEQRMNASAGLASVGTASLLVALKAWALWQTGALSVGASLADSAVDLVISAAGLVAILYAAKPADDDHAFGHSSAEDLAALGQALIVLGSAAAIGIAAIRRLLSPTPPELAAQGAGIAVMIASALITAALIWWQGRVARSTGNKVVAADRLHYVGDLLPTLGAILALWLSHDFGWSDVDSIVALIAAAIMLSGAGKIGLGAWNALMDRAAPDDVVEGIAAIAHDWPGVRGFHDLKTRTAGAQIFVNLHIELDGDQTLTEAHDIGAALKRAIVEAYPQADVIIHKDVYHG</sequence>
<dbReference type="GO" id="GO:0006882">
    <property type="term" value="P:intracellular zinc ion homeostasis"/>
    <property type="evidence" value="ECO:0007669"/>
    <property type="project" value="TreeGrafter"/>
</dbReference>
<protein>
    <submittedName>
        <fullName evidence="11">Uncharacterized protein</fullName>
    </submittedName>
</protein>
<dbReference type="InterPro" id="IPR050291">
    <property type="entry name" value="CDF_Transporter"/>
</dbReference>
<dbReference type="InterPro" id="IPR036837">
    <property type="entry name" value="Cation_efflux_CTD_sf"/>
</dbReference>
<accession>A0A074J629</accession>
<dbReference type="Pfam" id="PF16916">
    <property type="entry name" value="ZT_dimer"/>
    <property type="match status" value="1"/>
</dbReference>
<dbReference type="InterPro" id="IPR027469">
    <property type="entry name" value="Cation_efflux_TMD_sf"/>
</dbReference>
<dbReference type="AlphaFoldDB" id="A0A074J629"/>
<feature type="transmembrane region" description="Helical" evidence="8">
    <location>
        <begin position="158"/>
        <end position="174"/>
    </location>
</feature>
<feature type="transmembrane region" description="Helical" evidence="8">
    <location>
        <begin position="83"/>
        <end position="104"/>
    </location>
</feature>
<feature type="domain" description="Cation efflux protein transmembrane" evidence="9">
    <location>
        <begin position="17"/>
        <end position="203"/>
    </location>
</feature>
<evidence type="ECO:0000256" key="5">
    <source>
        <dbReference type="ARBA" id="ARBA00022692"/>
    </source>
</evidence>
<dbReference type="eggNOG" id="COG0053">
    <property type="taxonomic scope" value="Bacteria"/>
</dbReference>
<organism evidence="11 12">
    <name type="scientific">Thioclava pacifica DSM 10166</name>
    <dbReference type="NCBI Taxonomy" id="1353537"/>
    <lineage>
        <taxon>Bacteria</taxon>
        <taxon>Pseudomonadati</taxon>
        <taxon>Pseudomonadota</taxon>
        <taxon>Alphaproteobacteria</taxon>
        <taxon>Rhodobacterales</taxon>
        <taxon>Paracoccaceae</taxon>
        <taxon>Thioclava</taxon>
    </lineage>
</organism>
<dbReference type="PANTHER" id="PTHR43840:SF41">
    <property type="entry name" value="CATION-EFFLUX PUMP FIEF"/>
    <property type="match status" value="1"/>
</dbReference>
<proteinExistence type="inferred from homology"/>
<evidence type="ECO:0000256" key="1">
    <source>
        <dbReference type="ARBA" id="ARBA00004141"/>
    </source>
</evidence>
<dbReference type="InterPro" id="IPR002524">
    <property type="entry name" value="Cation_efflux"/>
</dbReference>
<feature type="transmembrane region" description="Helical" evidence="8">
    <location>
        <begin position="12"/>
        <end position="32"/>
    </location>
</feature>
<dbReference type="Gene3D" id="1.20.1510.10">
    <property type="entry name" value="Cation efflux protein transmembrane domain"/>
    <property type="match status" value="1"/>
</dbReference>
<dbReference type="GO" id="GO:0005886">
    <property type="term" value="C:plasma membrane"/>
    <property type="evidence" value="ECO:0007669"/>
    <property type="project" value="TreeGrafter"/>
</dbReference>
<comment type="subcellular location">
    <subcellularLocation>
        <location evidence="1">Membrane</location>
        <topology evidence="1">Multi-pass membrane protein</topology>
    </subcellularLocation>
</comment>
<comment type="caution">
    <text evidence="11">The sequence shown here is derived from an EMBL/GenBank/DDBJ whole genome shotgun (WGS) entry which is preliminary data.</text>
</comment>
<feature type="transmembrane region" description="Helical" evidence="8">
    <location>
        <begin position="116"/>
        <end position="138"/>
    </location>
</feature>
<dbReference type="SUPFAM" id="SSF160240">
    <property type="entry name" value="Cation efflux protein cytoplasmic domain-like"/>
    <property type="match status" value="1"/>
</dbReference>
<keyword evidence="12" id="KW-1185">Reference proteome</keyword>
<dbReference type="GO" id="GO:0015341">
    <property type="term" value="F:zinc efflux antiporter activity"/>
    <property type="evidence" value="ECO:0007669"/>
    <property type="project" value="TreeGrafter"/>
</dbReference>
<gene>
    <name evidence="11" type="ORF">TP2_08410</name>
</gene>
<keyword evidence="6 8" id="KW-1133">Transmembrane helix</keyword>
<evidence type="ECO:0000256" key="4">
    <source>
        <dbReference type="ARBA" id="ARBA00022475"/>
    </source>
</evidence>
<feature type="domain" description="Cation efflux protein cytoplasmic" evidence="10">
    <location>
        <begin position="216"/>
        <end position="290"/>
    </location>
</feature>
<keyword evidence="5 8" id="KW-0812">Transmembrane</keyword>
<keyword evidence="7 8" id="KW-0472">Membrane</keyword>
<dbReference type="STRING" id="1353537.TP2_08410"/>
<keyword evidence="3" id="KW-0813">Transport</keyword>
<evidence type="ECO:0000256" key="3">
    <source>
        <dbReference type="ARBA" id="ARBA00022448"/>
    </source>
</evidence>
<comment type="similarity">
    <text evidence="2">Belongs to the cation diffusion facilitator (CDF) transporter (TC 2.A.4) family.</text>
</comment>
<dbReference type="InterPro" id="IPR027470">
    <property type="entry name" value="Cation_efflux_CTD"/>
</dbReference>
<dbReference type="GO" id="GO:0015093">
    <property type="term" value="F:ferrous iron transmembrane transporter activity"/>
    <property type="evidence" value="ECO:0007669"/>
    <property type="project" value="TreeGrafter"/>
</dbReference>
<evidence type="ECO:0000256" key="8">
    <source>
        <dbReference type="SAM" id="Phobius"/>
    </source>
</evidence>
<dbReference type="Pfam" id="PF01545">
    <property type="entry name" value="Cation_efflux"/>
    <property type="match status" value="1"/>
</dbReference>
<dbReference type="RefSeq" id="WP_038077274.1">
    <property type="nucleotide sequence ID" value="NZ_AUND01000023.1"/>
</dbReference>
<dbReference type="Proteomes" id="UP000027432">
    <property type="component" value="Unassembled WGS sequence"/>
</dbReference>
<evidence type="ECO:0000313" key="12">
    <source>
        <dbReference type="Proteomes" id="UP000027432"/>
    </source>
</evidence>
<evidence type="ECO:0000256" key="2">
    <source>
        <dbReference type="ARBA" id="ARBA00008114"/>
    </source>
</evidence>
<dbReference type="SUPFAM" id="SSF161111">
    <property type="entry name" value="Cation efflux protein transmembrane domain-like"/>
    <property type="match status" value="1"/>
</dbReference>
<dbReference type="NCBIfam" id="TIGR01297">
    <property type="entry name" value="CDF"/>
    <property type="match status" value="1"/>
</dbReference>
<dbReference type="GO" id="GO:0015086">
    <property type="term" value="F:cadmium ion transmembrane transporter activity"/>
    <property type="evidence" value="ECO:0007669"/>
    <property type="project" value="TreeGrafter"/>
</dbReference>
<feature type="transmembrane region" description="Helical" evidence="8">
    <location>
        <begin position="38"/>
        <end position="63"/>
    </location>
</feature>
<reference evidence="11 12" key="1">
    <citation type="submission" date="2013-07" db="EMBL/GenBank/DDBJ databases">
        <title>Thioclava pacifica DSM 10166 Genome Sequencing.</title>
        <authorList>
            <person name="Lai Q."/>
            <person name="Shao Z."/>
        </authorList>
    </citation>
    <scope>NUCLEOTIDE SEQUENCE [LARGE SCALE GENOMIC DNA]</scope>
    <source>
        <strain evidence="11 12">DSM 10166</strain>
    </source>
</reference>
<evidence type="ECO:0000313" key="11">
    <source>
        <dbReference type="EMBL" id="KEO52951.1"/>
    </source>
</evidence>